<dbReference type="AlphaFoldDB" id="A0A5J6N182"/>
<keyword evidence="3" id="KW-0732">Signal</keyword>
<accession>A0A5J6N182</accession>
<evidence type="ECO:0000256" key="2">
    <source>
        <dbReference type="ARBA" id="ARBA00005989"/>
    </source>
</evidence>
<dbReference type="InterPro" id="IPR050894">
    <property type="entry name" value="EfeM/EfeO_iron_uptake"/>
</dbReference>
<gene>
    <name evidence="6" type="ORF">FRZ61_29690</name>
</gene>
<evidence type="ECO:0000259" key="5">
    <source>
        <dbReference type="Pfam" id="PF13473"/>
    </source>
</evidence>
<dbReference type="NCBIfam" id="NF007697">
    <property type="entry name" value="PRK10378.1"/>
    <property type="match status" value="1"/>
</dbReference>
<evidence type="ECO:0000256" key="3">
    <source>
        <dbReference type="ARBA" id="ARBA00022729"/>
    </source>
</evidence>
<dbReference type="EMBL" id="CP042582">
    <property type="protein sequence ID" value="QEX23034.1"/>
    <property type="molecule type" value="Genomic_DNA"/>
</dbReference>
<dbReference type="PANTHER" id="PTHR39192:SF1">
    <property type="entry name" value="IRON UPTAKE SYSTEM COMPONENT EFEO"/>
    <property type="match status" value="1"/>
</dbReference>
<comment type="subcellular location">
    <subcellularLocation>
        <location evidence="1">Periplasm</location>
    </subcellularLocation>
</comment>
<dbReference type="Pfam" id="PF09375">
    <property type="entry name" value="Peptidase_M75"/>
    <property type="match status" value="1"/>
</dbReference>
<evidence type="ECO:0000313" key="7">
    <source>
        <dbReference type="Proteomes" id="UP000325797"/>
    </source>
</evidence>
<dbReference type="CDD" id="cd14656">
    <property type="entry name" value="Imelysin-like_EfeO"/>
    <property type="match status" value="1"/>
</dbReference>
<dbReference type="InterPro" id="IPR018976">
    <property type="entry name" value="Imelysin-like"/>
</dbReference>
<evidence type="ECO:0000313" key="6">
    <source>
        <dbReference type="EMBL" id="QEX23034.1"/>
    </source>
</evidence>
<protein>
    <submittedName>
        <fullName evidence="6">Multidrug DMT transporter permease</fullName>
    </submittedName>
</protein>
<evidence type="ECO:0000256" key="1">
    <source>
        <dbReference type="ARBA" id="ARBA00004418"/>
    </source>
</evidence>
<dbReference type="PANTHER" id="PTHR39192">
    <property type="entry name" value="IRON UPTAKE SYSTEM COMPONENT EFEO"/>
    <property type="match status" value="1"/>
</dbReference>
<dbReference type="InterPro" id="IPR034981">
    <property type="entry name" value="Imelysin-like_EfeO/Algp7"/>
</dbReference>
<dbReference type="Gene3D" id="1.20.1420.20">
    <property type="entry name" value="M75 peptidase, HXXE motif"/>
    <property type="match status" value="1"/>
</dbReference>
<keyword evidence="7" id="KW-1185">Reference proteome</keyword>
<dbReference type="InterPro" id="IPR028096">
    <property type="entry name" value="EfeO_Cupredoxin"/>
</dbReference>
<dbReference type="Gene3D" id="2.60.40.420">
    <property type="entry name" value="Cupredoxins - blue copper proteins"/>
    <property type="match status" value="1"/>
</dbReference>
<dbReference type="SUPFAM" id="SSF49503">
    <property type="entry name" value="Cupredoxins"/>
    <property type="match status" value="1"/>
</dbReference>
<reference evidence="6 7" key="1">
    <citation type="submission" date="2019-08" db="EMBL/GenBank/DDBJ databases">
        <title>Hyperibacter terrae gen. nov., sp. nov. and Hyperibacter viscosus sp. nov., two new members in the family Rhodospirillaceae isolated from the rhizosphere of Hypericum perforatum.</title>
        <authorList>
            <person name="Noviana Z."/>
        </authorList>
    </citation>
    <scope>NUCLEOTIDE SEQUENCE [LARGE SCALE GENOMIC DNA]</scope>
    <source>
        <strain evidence="6 7">R5959</strain>
    </source>
</reference>
<comment type="similarity">
    <text evidence="2">Belongs to the EfeM/EfeO family.</text>
</comment>
<dbReference type="InterPro" id="IPR038352">
    <property type="entry name" value="Imelysin_sf"/>
</dbReference>
<dbReference type="InterPro" id="IPR053377">
    <property type="entry name" value="Iron_uptake_EfeM/EfeO"/>
</dbReference>
<proteinExistence type="inferred from homology"/>
<evidence type="ECO:0000259" key="4">
    <source>
        <dbReference type="Pfam" id="PF09375"/>
    </source>
</evidence>
<name>A0A5J6N182_9PROT</name>
<dbReference type="Pfam" id="PF13473">
    <property type="entry name" value="Cupredoxin_1"/>
    <property type="match status" value="1"/>
</dbReference>
<dbReference type="GO" id="GO:0042597">
    <property type="term" value="C:periplasmic space"/>
    <property type="evidence" value="ECO:0007669"/>
    <property type="project" value="UniProtKB-SubCell"/>
</dbReference>
<dbReference type="InterPro" id="IPR008972">
    <property type="entry name" value="Cupredoxin"/>
</dbReference>
<feature type="domain" description="Imelysin-like" evidence="4">
    <location>
        <begin position="143"/>
        <end position="372"/>
    </location>
</feature>
<dbReference type="NCBIfam" id="NF041757">
    <property type="entry name" value="EfeO"/>
    <property type="match status" value="1"/>
</dbReference>
<sequence>MRLAIAGAALLVIVAGAAFYFASEGAKRAQTGTAEGALTVTITDATCDPNEITVAAGPSTFTIVNNSSRTVEWEILDGVYVVEERENITPGLSRTMTTKLAPGDYDITCGLLSNPRGKLHVTPSAASAAEAAKPSMTAFIGPLAEYKVFLVMEAGALVTATQQFTDAVKAGDVELAKTLYGPAHTAYKHLEPVADRFADLDTAINARATYFEKQEEDPAFGGFHRLEYGLFARNSAEGLAPVADKLLADVTALQQRVRGLQVPPEKMADSAARLLTKVADSAATGDEDRYSHGDLADFQASLEGSRKIVTLLRPLTEKANPDLAKSLDAAFEATSAKLAGFKPQDQYLSYDRLGEADRKALADQFASLSTEITKLNAALGLE</sequence>
<feature type="domain" description="EfeO-type cupredoxin-like" evidence="5">
    <location>
        <begin position="13"/>
        <end position="120"/>
    </location>
</feature>
<organism evidence="6 7">
    <name type="scientific">Hypericibacter adhaerens</name>
    <dbReference type="NCBI Taxonomy" id="2602016"/>
    <lineage>
        <taxon>Bacteria</taxon>
        <taxon>Pseudomonadati</taxon>
        <taxon>Pseudomonadota</taxon>
        <taxon>Alphaproteobacteria</taxon>
        <taxon>Rhodospirillales</taxon>
        <taxon>Dongiaceae</taxon>
        <taxon>Hypericibacter</taxon>
    </lineage>
</organism>
<dbReference type="KEGG" id="hadh:FRZ61_29690"/>
<dbReference type="Proteomes" id="UP000325797">
    <property type="component" value="Chromosome"/>
</dbReference>